<dbReference type="PANTHER" id="PTHR30592:SF1">
    <property type="entry name" value="SULFUR CARRIER PROTEIN FDHD"/>
    <property type="match status" value="1"/>
</dbReference>
<evidence type="ECO:0000313" key="5">
    <source>
        <dbReference type="Proteomes" id="UP000199759"/>
    </source>
</evidence>
<dbReference type="SUPFAM" id="SSF53927">
    <property type="entry name" value="Cytidine deaminase-like"/>
    <property type="match status" value="1"/>
</dbReference>
<dbReference type="GO" id="GO:0097163">
    <property type="term" value="F:sulfur carrier activity"/>
    <property type="evidence" value="ECO:0007669"/>
    <property type="project" value="UniProtKB-UniRule"/>
</dbReference>
<reference evidence="4 5" key="1">
    <citation type="submission" date="2016-10" db="EMBL/GenBank/DDBJ databases">
        <authorList>
            <person name="de Groot N.N."/>
        </authorList>
    </citation>
    <scope>NUCLEOTIDE SEQUENCE [LARGE SCALE GENOMIC DNA]</scope>
    <source>
        <strain evidence="4 5">DSM 16077</strain>
    </source>
</reference>
<comment type="caution">
    <text evidence="3">Lacks conserved residue(s) required for the propagation of feature annotation.</text>
</comment>
<dbReference type="Gene3D" id="3.40.140.10">
    <property type="entry name" value="Cytidine Deaminase, domain 2"/>
    <property type="match status" value="1"/>
</dbReference>
<dbReference type="Gene3D" id="3.10.20.10">
    <property type="match status" value="1"/>
</dbReference>
<protein>
    <recommendedName>
        <fullName evidence="3">Sulfur carrier protein FdhD</fullName>
    </recommendedName>
</protein>
<dbReference type="GO" id="GO:0005737">
    <property type="term" value="C:cytoplasm"/>
    <property type="evidence" value="ECO:0007669"/>
    <property type="project" value="UniProtKB-SubCell"/>
</dbReference>
<dbReference type="Proteomes" id="UP000199759">
    <property type="component" value="Unassembled WGS sequence"/>
</dbReference>
<keyword evidence="5" id="KW-1185">Reference proteome</keyword>
<evidence type="ECO:0000256" key="2">
    <source>
        <dbReference type="ARBA" id="ARBA00023150"/>
    </source>
</evidence>
<comment type="subcellular location">
    <subcellularLocation>
        <location evidence="3">Cytoplasm</location>
    </subcellularLocation>
</comment>
<organism evidence="4 5">
    <name type="scientific">Maricaulis salignorans</name>
    <dbReference type="NCBI Taxonomy" id="144026"/>
    <lineage>
        <taxon>Bacteria</taxon>
        <taxon>Pseudomonadati</taxon>
        <taxon>Pseudomonadota</taxon>
        <taxon>Alphaproteobacteria</taxon>
        <taxon>Maricaulales</taxon>
        <taxon>Maricaulaceae</taxon>
        <taxon>Maricaulis</taxon>
    </lineage>
</organism>
<comment type="similarity">
    <text evidence="3">Belongs to the FdhD family.</text>
</comment>
<dbReference type="GO" id="GO:0016783">
    <property type="term" value="F:sulfurtransferase activity"/>
    <property type="evidence" value="ECO:0007669"/>
    <property type="project" value="InterPro"/>
</dbReference>
<dbReference type="Pfam" id="PF02634">
    <property type="entry name" value="FdhD-NarQ"/>
    <property type="match status" value="1"/>
</dbReference>
<dbReference type="EMBL" id="FNHG01000005">
    <property type="protein sequence ID" value="SDM14392.1"/>
    <property type="molecule type" value="Genomic_DNA"/>
</dbReference>
<comment type="function">
    <text evidence="3">Required for formate dehydrogenase (FDH) activity. Acts as a sulfur carrier protein that transfers sulfur from IscS to the molybdenum cofactor prior to its insertion into FDH.</text>
</comment>
<dbReference type="PANTHER" id="PTHR30592">
    <property type="entry name" value="FORMATE DEHYDROGENASE"/>
    <property type="match status" value="1"/>
</dbReference>
<name>A0A1G9QTP3_9PROT</name>
<dbReference type="PIRSF" id="PIRSF015626">
    <property type="entry name" value="FdhD"/>
    <property type="match status" value="1"/>
</dbReference>
<sequence length="265" mass="27991">MVSSPTPVSRRATVYSLAAGSRDWGIAEEVPVEIGFNGTAWTVMMASPADIEDLAIGLALTEGAVASGRDIEAVEIRQWPEGFTADIRIPPDLLRNDRIHRRALDGRTGCGLCGVEQLADLHAPPAALLPGPTIDAKAIRAALDALPDHQHLNRETRSVHAAAWCRLDGEISLVREDVGRHNALDKLAGARLRGGEPDDAGFVVMSSRCSFELVFKAARMRAALLAAQSAPTGLALDLASQLALPIAAAGPDGAIVFFSPEPADE</sequence>
<dbReference type="GO" id="GO:0006777">
    <property type="term" value="P:Mo-molybdopterin cofactor biosynthetic process"/>
    <property type="evidence" value="ECO:0007669"/>
    <property type="project" value="UniProtKB-UniRule"/>
</dbReference>
<dbReference type="NCBIfam" id="TIGR00129">
    <property type="entry name" value="fdhD_narQ"/>
    <property type="match status" value="1"/>
</dbReference>
<dbReference type="RefSeq" id="WP_233342357.1">
    <property type="nucleotide sequence ID" value="NZ_FNHG01000005.1"/>
</dbReference>
<evidence type="ECO:0000313" key="4">
    <source>
        <dbReference type="EMBL" id="SDM14392.1"/>
    </source>
</evidence>
<accession>A0A1G9QTP3</accession>
<proteinExistence type="inferred from homology"/>
<evidence type="ECO:0000256" key="1">
    <source>
        <dbReference type="ARBA" id="ARBA00022490"/>
    </source>
</evidence>
<keyword evidence="1 3" id="KW-0963">Cytoplasm</keyword>
<evidence type="ECO:0000256" key="3">
    <source>
        <dbReference type="HAMAP-Rule" id="MF_00187"/>
    </source>
</evidence>
<dbReference type="STRING" id="144026.SAMN04488568_105159"/>
<gene>
    <name evidence="3" type="primary">fdhD</name>
    <name evidence="4" type="ORF">SAMN04488568_105159</name>
</gene>
<keyword evidence="2 3" id="KW-0501">Molybdenum cofactor biosynthesis</keyword>
<dbReference type="InterPro" id="IPR003786">
    <property type="entry name" value="FdhD"/>
</dbReference>
<dbReference type="InterPro" id="IPR016193">
    <property type="entry name" value="Cytidine_deaminase-like"/>
</dbReference>
<feature type="active site" description="Cysteine persulfide intermediate" evidence="3">
    <location>
        <position position="110"/>
    </location>
</feature>
<dbReference type="AlphaFoldDB" id="A0A1G9QTP3"/>
<dbReference type="HAMAP" id="MF_00187">
    <property type="entry name" value="FdhD"/>
    <property type="match status" value="1"/>
</dbReference>